<accession>A0AAW2GWX3</accession>
<sequence length="121" mass="13561">MFFFNCACCKKILQNLIVAGALHCPADDNRRLPSERSATTCSTFINRAGRRKSASGSLTAEISSGRGTTREEILRVFSKIHRHPRLISIRVRKTLVCKKKKASFDTSVRCSRDSLPRVSFS</sequence>
<reference evidence="1 2" key="1">
    <citation type="submission" date="2023-03" db="EMBL/GenBank/DDBJ databases">
        <title>High recombination rates correlate with genetic variation in Cardiocondyla obscurior ants.</title>
        <authorList>
            <person name="Errbii M."/>
        </authorList>
    </citation>
    <scope>NUCLEOTIDE SEQUENCE [LARGE SCALE GENOMIC DNA]</scope>
    <source>
        <strain evidence="1">Alpha-2009</strain>
        <tissue evidence="1">Whole body</tissue>
    </source>
</reference>
<dbReference type="EMBL" id="JADYXP020000002">
    <property type="protein sequence ID" value="KAL0131762.1"/>
    <property type="molecule type" value="Genomic_DNA"/>
</dbReference>
<evidence type="ECO:0000313" key="1">
    <source>
        <dbReference type="EMBL" id="KAL0131762.1"/>
    </source>
</evidence>
<protein>
    <submittedName>
        <fullName evidence="1">Uncharacterized protein</fullName>
    </submittedName>
</protein>
<name>A0AAW2GWX3_9HYME</name>
<comment type="caution">
    <text evidence="1">The sequence shown here is derived from an EMBL/GenBank/DDBJ whole genome shotgun (WGS) entry which is preliminary data.</text>
</comment>
<dbReference type="AlphaFoldDB" id="A0AAW2GWX3"/>
<proteinExistence type="predicted"/>
<evidence type="ECO:0000313" key="2">
    <source>
        <dbReference type="Proteomes" id="UP001430953"/>
    </source>
</evidence>
<gene>
    <name evidence="1" type="ORF">PUN28_002955</name>
</gene>
<organism evidence="1 2">
    <name type="scientific">Cardiocondyla obscurior</name>
    <dbReference type="NCBI Taxonomy" id="286306"/>
    <lineage>
        <taxon>Eukaryota</taxon>
        <taxon>Metazoa</taxon>
        <taxon>Ecdysozoa</taxon>
        <taxon>Arthropoda</taxon>
        <taxon>Hexapoda</taxon>
        <taxon>Insecta</taxon>
        <taxon>Pterygota</taxon>
        <taxon>Neoptera</taxon>
        <taxon>Endopterygota</taxon>
        <taxon>Hymenoptera</taxon>
        <taxon>Apocrita</taxon>
        <taxon>Aculeata</taxon>
        <taxon>Formicoidea</taxon>
        <taxon>Formicidae</taxon>
        <taxon>Myrmicinae</taxon>
        <taxon>Cardiocondyla</taxon>
    </lineage>
</organism>
<dbReference type="Proteomes" id="UP001430953">
    <property type="component" value="Unassembled WGS sequence"/>
</dbReference>
<keyword evidence="2" id="KW-1185">Reference proteome</keyword>